<dbReference type="CDD" id="cd04216">
    <property type="entry name" value="Phytocyanin"/>
    <property type="match status" value="1"/>
</dbReference>
<feature type="compositionally biased region" description="Polar residues" evidence="3">
    <location>
        <begin position="128"/>
        <end position="145"/>
    </location>
</feature>
<keyword evidence="8" id="KW-1185">Reference proteome</keyword>
<dbReference type="Proteomes" id="UP001443914">
    <property type="component" value="Unassembled WGS sequence"/>
</dbReference>
<feature type="transmembrane region" description="Helical" evidence="4">
    <location>
        <begin position="198"/>
        <end position="216"/>
    </location>
</feature>
<dbReference type="InterPro" id="IPR039391">
    <property type="entry name" value="Phytocyanin-like"/>
</dbReference>
<dbReference type="GO" id="GO:0046872">
    <property type="term" value="F:metal ion binding"/>
    <property type="evidence" value="ECO:0007669"/>
    <property type="project" value="UniProtKB-KW"/>
</dbReference>
<dbReference type="SUPFAM" id="SSF49503">
    <property type="entry name" value="Cupredoxins"/>
    <property type="match status" value="1"/>
</dbReference>
<dbReference type="PANTHER" id="PTHR33021">
    <property type="entry name" value="BLUE COPPER PROTEIN"/>
    <property type="match status" value="1"/>
</dbReference>
<evidence type="ECO:0000313" key="8">
    <source>
        <dbReference type="Proteomes" id="UP001443914"/>
    </source>
</evidence>
<dbReference type="AlphaFoldDB" id="A0AAW1LJD9"/>
<dbReference type="Pfam" id="PF02298">
    <property type="entry name" value="Cu_bind_like"/>
    <property type="match status" value="1"/>
</dbReference>
<evidence type="ECO:0000256" key="1">
    <source>
        <dbReference type="ARBA" id="ARBA00022723"/>
    </source>
</evidence>
<feature type="domain" description="Phytocyanin" evidence="6">
    <location>
        <begin position="21"/>
        <end position="121"/>
    </location>
</feature>
<feature type="transmembrane region" description="Helical" evidence="4">
    <location>
        <begin position="171"/>
        <end position="191"/>
    </location>
</feature>
<dbReference type="InterPro" id="IPR003245">
    <property type="entry name" value="Phytocyanin_dom"/>
</dbReference>
<keyword evidence="4" id="KW-0812">Transmembrane</keyword>
<evidence type="ECO:0000256" key="4">
    <source>
        <dbReference type="SAM" id="Phobius"/>
    </source>
</evidence>
<dbReference type="EMBL" id="JBDFQZ010000004">
    <property type="protein sequence ID" value="KAK9733133.1"/>
    <property type="molecule type" value="Genomic_DNA"/>
</dbReference>
<comment type="caution">
    <text evidence="7">The sequence shown here is derived from an EMBL/GenBank/DDBJ whole genome shotgun (WGS) entry which is preliminary data.</text>
</comment>
<protein>
    <recommendedName>
        <fullName evidence="6">Phytocyanin domain-containing protein</fullName>
    </recommendedName>
</protein>
<keyword evidence="4" id="KW-0472">Membrane</keyword>
<feature type="region of interest" description="Disordered" evidence="3">
    <location>
        <begin position="128"/>
        <end position="157"/>
    </location>
</feature>
<keyword evidence="4" id="KW-1133">Transmembrane helix</keyword>
<dbReference type="GO" id="GO:0005886">
    <property type="term" value="C:plasma membrane"/>
    <property type="evidence" value="ECO:0007669"/>
    <property type="project" value="TreeGrafter"/>
</dbReference>
<dbReference type="Gene3D" id="2.60.40.420">
    <property type="entry name" value="Cupredoxins - blue copper proteins"/>
    <property type="match status" value="1"/>
</dbReference>
<evidence type="ECO:0000259" key="6">
    <source>
        <dbReference type="PROSITE" id="PS51485"/>
    </source>
</evidence>
<accession>A0AAW1LJD9</accession>
<evidence type="ECO:0000256" key="3">
    <source>
        <dbReference type="SAM" id="MobiDB-lite"/>
    </source>
</evidence>
<name>A0AAW1LJD9_SAPOF</name>
<reference evidence="7" key="1">
    <citation type="submission" date="2024-03" db="EMBL/GenBank/DDBJ databases">
        <title>WGS assembly of Saponaria officinalis var. Norfolk2.</title>
        <authorList>
            <person name="Jenkins J."/>
            <person name="Shu S."/>
            <person name="Grimwood J."/>
            <person name="Barry K."/>
            <person name="Goodstein D."/>
            <person name="Schmutz J."/>
            <person name="Leebens-Mack J."/>
            <person name="Osbourn A."/>
        </authorList>
    </citation>
    <scope>NUCLEOTIDE SEQUENCE [LARGE SCALE GENOMIC DNA]</scope>
    <source>
        <strain evidence="7">JIC</strain>
    </source>
</reference>
<keyword evidence="2" id="KW-0325">Glycoprotein</keyword>
<gene>
    <name evidence="7" type="ORF">RND81_04G045900</name>
</gene>
<dbReference type="FunFam" id="2.60.40.420:FF:000003">
    <property type="entry name" value="Blue copper"/>
    <property type="match status" value="1"/>
</dbReference>
<evidence type="ECO:0000313" key="7">
    <source>
        <dbReference type="EMBL" id="KAK9733133.1"/>
    </source>
</evidence>
<proteinExistence type="predicted"/>
<evidence type="ECO:0000256" key="2">
    <source>
        <dbReference type="ARBA" id="ARBA00023180"/>
    </source>
</evidence>
<feature type="signal peptide" evidence="5">
    <location>
        <begin position="1"/>
        <end position="20"/>
    </location>
</feature>
<sequence length="218" mass="23845">MEALMAAITVMAMLFSSVSAANIEVGGSTGWELSTNFTHWSASNPIFVNDTLSFRYTPEHDVIEVSEANFFNCDTSSPIGAYNDKDGKTVINLTRPGPRYFVCGRSNHCYLGLKLRVTVLDSPQIQPNISTSTYPANQTVPSDSPSNEHKEHTSNSSAGHKNAIIWEHARLVLTVYLFAATFVADFVTLFGLTLHPSVHLVISIIMLVSSVTVGFTRD</sequence>
<dbReference type="GO" id="GO:0009055">
    <property type="term" value="F:electron transfer activity"/>
    <property type="evidence" value="ECO:0007669"/>
    <property type="project" value="InterPro"/>
</dbReference>
<dbReference type="InterPro" id="IPR008972">
    <property type="entry name" value="Cupredoxin"/>
</dbReference>
<evidence type="ECO:0000256" key="5">
    <source>
        <dbReference type="SAM" id="SignalP"/>
    </source>
</evidence>
<organism evidence="7 8">
    <name type="scientific">Saponaria officinalis</name>
    <name type="common">Common soapwort</name>
    <name type="synonym">Lychnis saponaria</name>
    <dbReference type="NCBI Taxonomy" id="3572"/>
    <lineage>
        <taxon>Eukaryota</taxon>
        <taxon>Viridiplantae</taxon>
        <taxon>Streptophyta</taxon>
        <taxon>Embryophyta</taxon>
        <taxon>Tracheophyta</taxon>
        <taxon>Spermatophyta</taxon>
        <taxon>Magnoliopsida</taxon>
        <taxon>eudicotyledons</taxon>
        <taxon>Gunneridae</taxon>
        <taxon>Pentapetalae</taxon>
        <taxon>Caryophyllales</taxon>
        <taxon>Caryophyllaceae</taxon>
        <taxon>Caryophylleae</taxon>
        <taxon>Saponaria</taxon>
    </lineage>
</organism>
<feature type="chain" id="PRO_5043430172" description="Phytocyanin domain-containing protein" evidence="5">
    <location>
        <begin position="21"/>
        <end position="218"/>
    </location>
</feature>
<keyword evidence="1" id="KW-0479">Metal-binding</keyword>
<dbReference type="PROSITE" id="PS51485">
    <property type="entry name" value="PHYTOCYANIN"/>
    <property type="match status" value="1"/>
</dbReference>
<keyword evidence="5" id="KW-0732">Signal</keyword>
<dbReference type="PANTHER" id="PTHR33021:SF499">
    <property type="entry name" value="OS12G0150500 PROTEIN"/>
    <property type="match status" value="1"/>
</dbReference>